<evidence type="ECO:0000313" key="1">
    <source>
        <dbReference type="EMBL" id="JAD96528.1"/>
    </source>
</evidence>
<dbReference type="EMBL" id="GBRH01201367">
    <property type="protein sequence ID" value="JAD96528.1"/>
    <property type="molecule type" value="Transcribed_RNA"/>
</dbReference>
<sequence>MATAQKKPSFNLFIYTVTHHHTKRTQPHEAPRFATRFLGR</sequence>
<reference evidence="1" key="2">
    <citation type="journal article" date="2015" name="Data Brief">
        <title>Shoot transcriptome of the giant reed, Arundo donax.</title>
        <authorList>
            <person name="Barrero R.A."/>
            <person name="Guerrero F.D."/>
            <person name="Moolhuijzen P."/>
            <person name="Goolsby J.A."/>
            <person name="Tidwell J."/>
            <person name="Bellgard S.E."/>
            <person name="Bellgard M.I."/>
        </authorList>
    </citation>
    <scope>NUCLEOTIDE SEQUENCE</scope>
    <source>
        <tissue evidence="1">Shoot tissue taken approximately 20 cm above the soil surface</tissue>
    </source>
</reference>
<organism evidence="1">
    <name type="scientific">Arundo donax</name>
    <name type="common">Giant reed</name>
    <name type="synonym">Donax arundinaceus</name>
    <dbReference type="NCBI Taxonomy" id="35708"/>
    <lineage>
        <taxon>Eukaryota</taxon>
        <taxon>Viridiplantae</taxon>
        <taxon>Streptophyta</taxon>
        <taxon>Embryophyta</taxon>
        <taxon>Tracheophyta</taxon>
        <taxon>Spermatophyta</taxon>
        <taxon>Magnoliopsida</taxon>
        <taxon>Liliopsida</taxon>
        <taxon>Poales</taxon>
        <taxon>Poaceae</taxon>
        <taxon>PACMAD clade</taxon>
        <taxon>Arundinoideae</taxon>
        <taxon>Arundineae</taxon>
        <taxon>Arundo</taxon>
    </lineage>
</organism>
<accession>A0A0A9EBX6</accession>
<name>A0A0A9EBX6_ARUDO</name>
<dbReference type="AlphaFoldDB" id="A0A0A9EBX6"/>
<protein>
    <submittedName>
        <fullName evidence="1">Uncharacterized protein</fullName>
    </submittedName>
</protein>
<proteinExistence type="predicted"/>
<reference evidence="1" key="1">
    <citation type="submission" date="2014-09" db="EMBL/GenBank/DDBJ databases">
        <authorList>
            <person name="Magalhaes I.L.F."/>
            <person name="Oliveira U."/>
            <person name="Santos F.R."/>
            <person name="Vidigal T.H.D.A."/>
            <person name="Brescovit A.D."/>
            <person name="Santos A.J."/>
        </authorList>
    </citation>
    <scope>NUCLEOTIDE SEQUENCE</scope>
    <source>
        <tissue evidence="1">Shoot tissue taken approximately 20 cm above the soil surface</tissue>
    </source>
</reference>